<dbReference type="InterPro" id="IPR003599">
    <property type="entry name" value="Ig_sub"/>
</dbReference>
<name>A0A3Q0FSZ2_ALLSI</name>
<dbReference type="InterPro" id="IPR003598">
    <property type="entry name" value="Ig_sub2"/>
</dbReference>
<organism evidence="10 11">
    <name type="scientific">Alligator sinensis</name>
    <name type="common">Chinese alligator</name>
    <dbReference type="NCBI Taxonomy" id="38654"/>
    <lineage>
        <taxon>Eukaryota</taxon>
        <taxon>Metazoa</taxon>
        <taxon>Chordata</taxon>
        <taxon>Craniata</taxon>
        <taxon>Vertebrata</taxon>
        <taxon>Euteleostomi</taxon>
        <taxon>Archelosauria</taxon>
        <taxon>Archosauria</taxon>
        <taxon>Crocodylia</taxon>
        <taxon>Alligatoridae</taxon>
        <taxon>Alligatorinae</taxon>
        <taxon>Alligator</taxon>
    </lineage>
</organism>
<dbReference type="GeneID" id="112548204"/>
<dbReference type="CDD" id="cd00099">
    <property type="entry name" value="IgV"/>
    <property type="match status" value="1"/>
</dbReference>
<feature type="transmembrane region" description="Helical" evidence="7">
    <location>
        <begin position="235"/>
        <end position="257"/>
    </location>
</feature>
<protein>
    <submittedName>
        <fullName evidence="11">Ig heavy chain Mem5-like</fullName>
    </submittedName>
</protein>
<evidence type="ECO:0000256" key="4">
    <source>
        <dbReference type="ARBA" id="ARBA00023170"/>
    </source>
</evidence>
<dbReference type="SUPFAM" id="SSF48726">
    <property type="entry name" value="Immunoglobulin"/>
    <property type="match status" value="2"/>
</dbReference>
<dbReference type="InterPro" id="IPR036179">
    <property type="entry name" value="Ig-like_dom_sf"/>
</dbReference>
<evidence type="ECO:0000256" key="5">
    <source>
        <dbReference type="ARBA" id="ARBA00023319"/>
    </source>
</evidence>
<keyword evidence="2" id="KW-0391">Immunity</keyword>
<dbReference type="RefSeq" id="XP_025048808.1">
    <property type="nucleotide sequence ID" value="XM_025193023.1"/>
</dbReference>
<evidence type="ECO:0000256" key="8">
    <source>
        <dbReference type="SAM" id="SignalP"/>
    </source>
</evidence>
<dbReference type="Gene3D" id="2.60.40.10">
    <property type="entry name" value="Immunoglobulins"/>
    <property type="match status" value="1"/>
</dbReference>
<keyword evidence="10" id="KW-1185">Reference proteome</keyword>
<dbReference type="SMART" id="SM00409">
    <property type="entry name" value="IG"/>
    <property type="match status" value="1"/>
</dbReference>
<feature type="signal peptide" evidence="8">
    <location>
        <begin position="1"/>
        <end position="18"/>
    </location>
</feature>
<dbReference type="Proteomes" id="UP000189705">
    <property type="component" value="Unplaced"/>
</dbReference>
<evidence type="ECO:0000256" key="1">
    <source>
        <dbReference type="ARBA" id="ARBA00022729"/>
    </source>
</evidence>
<dbReference type="InterPro" id="IPR013106">
    <property type="entry name" value="Ig_V-set"/>
</dbReference>
<dbReference type="PROSITE" id="PS50835">
    <property type="entry name" value="IG_LIKE"/>
    <property type="match status" value="1"/>
</dbReference>
<dbReference type="PANTHER" id="PTHR19343">
    <property type="entry name" value="T CELL RECEPTOR ALPHA VARIABLE 1-2"/>
    <property type="match status" value="1"/>
</dbReference>
<keyword evidence="7" id="KW-0472">Membrane</keyword>
<dbReference type="SMART" id="SM00406">
    <property type="entry name" value="IGv"/>
    <property type="match status" value="1"/>
</dbReference>
<keyword evidence="4" id="KW-0675">Receptor</keyword>
<keyword evidence="7" id="KW-0812">Transmembrane</keyword>
<dbReference type="PANTHER" id="PTHR19343:SF13">
    <property type="entry name" value="T CELL RECEPTOR ALPHA VARIABLE 21"/>
    <property type="match status" value="1"/>
</dbReference>
<keyword evidence="3" id="KW-1064">Adaptive immunity</keyword>
<dbReference type="InterPro" id="IPR007110">
    <property type="entry name" value="Ig-like_dom"/>
</dbReference>
<dbReference type="InParanoid" id="A0A3Q0FSZ2"/>
<evidence type="ECO:0000256" key="6">
    <source>
        <dbReference type="ARBA" id="ARBA00043266"/>
    </source>
</evidence>
<feature type="chain" id="PRO_5018208895" evidence="8">
    <location>
        <begin position="19"/>
        <end position="297"/>
    </location>
</feature>
<reference evidence="11" key="1">
    <citation type="submission" date="2025-08" db="UniProtKB">
        <authorList>
            <consortium name="RefSeq"/>
        </authorList>
    </citation>
    <scope>IDENTIFICATION</scope>
</reference>
<dbReference type="AlphaFoldDB" id="A0A3Q0FSZ2"/>
<dbReference type="SMART" id="SM00408">
    <property type="entry name" value="IGc2"/>
    <property type="match status" value="1"/>
</dbReference>
<evidence type="ECO:0000313" key="11">
    <source>
        <dbReference type="RefSeq" id="XP_025048808.1"/>
    </source>
</evidence>
<evidence type="ECO:0000313" key="10">
    <source>
        <dbReference type="Proteomes" id="UP000189705"/>
    </source>
</evidence>
<dbReference type="KEGG" id="asn:112548204"/>
<gene>
    <name evidence="11" type="primary">LOC112548204</name>
</gene>
<dbReference type="InterPro" id="IPR051006">
    <property type="entry name" value="TCR_variable_domain"/>
</dbReference>
<proteinExistence type="predicted"/>
<keyword evidence="7" id="KW-1133">Transmembrane helix</keyword>
<feature type="domain" description="Ig-like" evidence="9">
    <location>
        <begin position="4"/>
        <end position="109"/>
    </location>
</feature>
<evidence type="ECO:0000256" key="3">
    <source>
        <dbReference type="ARBA" id="ARBA00023130"/>
    </source>
</evidence>
<accession>A0A3Q0FSZ2</accession>
<evidence type="ECO:0000259" key="9">
    <source>
        <dbReference type="PROSITE" id="PS50835"/>
    </source>
</evidence>
<dbReference type="InterPro" id="IPR013783">
    <property type="entry name" value="Ig-like_fold"/>
</dbReference>
<keyword evidence="6" id="KW-1279">T cell receptor</keyword>
<dbReference type="GO" id="GO:0042101">
    <property type="term" value="C:T cell receptor complex"/>
    <property type="evidence" value="ECO:0007669"/>
    <property type="project" value="UniProtKB-KW"/>
</dbReference>
<evidence type="ECO:0000256" key="2">
    <source>
        <dbReference type="ARBA" id="ARBA00022859"/>
    </source>
</evidence>
<evidence type="ECO:0000256" key="7">
    <source>
        <dbReference type="SAM" id="Phobius"/>
    </source>
</evidence>
<dbReference type="GO" id="GO:0042605">
    <property type="term" value="F:peptide antigen binding"/>
    <property type="evidence" value="ECO:0007669"/>
    <property type="project" value="TreeGrafter"/>
</dbReference>
<dbReference type="GO" id="GO:0002250">
    <property type="term" value="P:adaptive immune response"/>
    <property type="evidence" value="ECO:0007669"/>
    <property type="project" value="UniProtKB-KW"/>
</dbReference>
<keyword evidence="5" id="KW-0393">Immunoglobulin domain</keyword>
<dbReference type="Pfam" id="PF07686">
    <property type="entry name" value="V-set"/>
    <property type="match status" value="1"/>
</dbReference>
<keyword evidence="1 8" id="KW-0732">Signal</keyword>
<sequence length="297" mass="31996">MSCPWAGILLLALQVAASQEQQWLQQNPAEIWTTSGQTVQMDCTVLYEDYLVSWYKERQDSSLQWVAQTGKSVPAKGRYSSKVSSAGKTVSLVIRDLQEEDSGLYYCAVDVYAYAGFGNGTRLIISDAAQPSLAIMAPSPKEETEIPDPVPLLCLLSPQARGWGAPLWDLGEGSPGQADAGAQDGEGAWSLTTVPKEKWDTGTCCTCTARQEGTRRNISAAMPKGLGTMSVGPCWVVHWVGLPCVCLLLLIQGLILLSTKCPHTAGRAAATKKDVHLRQSPETEYAVVSHGSRNVPV</sequence>